<reference evidence="3" key="1">
    <citation type="submission" date="2021-01" db="EMBL/GenBank/DDBJ databases">
        <authorList>
            <person name="Li R."/>
            <person name="Bekaert M."/>
        </authorList>
    </citation>
    <scope>NUCLEOTIDE SEQUENCE</scope>
    <source>
        <strain evidence="3">Farmed</strain>
    </source>
</reference>
<feature type="transmembrane region" description="Helical" evidence="1">
    <location>
        <begin position="99"/>
        <end position="119"/>
    </location>
</feature>
<feature type="transmembrane region" description="Helical" evidence="1">
    <location>
        <begin position="185"/>
        <end position="216"/>
    </location>
</feature>
<keyword evidence="1" id="KW-1133">Transmembrane helix</keyword>
<evidence type="ECO:0000256" key="1">
    <source>
        <dbReference type="SAM" id="Phobius"/>
    </source>
</evidence>
<keyword evidence="4" id="KW-1185">Reference proteome</keyword>
<protein>
    <submittedName>
        <fullName evidence="3">Uncharacterized protein</fullName>
    </submittedName>
</protein>
<dbReference type="Proteomes" id="UP000597762">
    <property type="component" value="Unassembled WGS sequence"/>
</dbReference>
<evidence type="ECO:0000256" key="2">
    <source>
        <dbReference type="SAM" id="SignalP"/>
    </source>
</evidence>
<proteinExistence type="predicted"/>
<feature type="transmembrane region" description="Helical" evidence="1">
    <location>
        <begin position="30"/>
        <end position="60"/>
    </location>
</feature>
<evidence type="ECO:0000313" key="4">
    <source>
        <dbReference type="Proteomes" id="UP000597762"/>
    </source>
</evidence>
<feature type="transmembrane region" description="Helical" evidence="1">
    <location>
        <begin position="72"/>
        <end position="93"/>
    </location>
</feature>
<feature type="transmembrane region" description="Helical" evidence="1">
    <location>
        <begin position="154"/>
        <end position="173"/>
    </location>
</feature>
<keyword evidence="2" id="KW-0732">Signal</keyword>
<name>A0A812BM55_ACAPH</name>
<feature type="signal peptide" evidence="2">
    <location>
        <begin position="1"/>
        <end position="20"/>
    </location>
</feature>
<feature type="transmembrane region" description="Helical" evidence="1">
    <location>
        <begin position="131"/>
        <end position="148"/>
    </location>
</feature>
<sequence>MGDIVHTLLFVFFFLSPTPARDKETNSSFLFSISIFFPSLALSSLFSFASSVPLCPSLFFPSLALSQSFFPSLALSQSFFSFASSVPVFFPSLALSQSFSFASSISIFFSFTSSVPLYFNLFPSLAVFQSFFLHWLCPTLFQYFSFILSSLHNLFSNLFVFTISFLIIFSSLISSLHDLFQNHSLFLLLYFLKTVASHFLLVLFLNIFFLCLLFRIPNYPFFFFFAPEKF</sequence>
<comment type="caution">
    <text evidence="3">The sequence shown here is derived from an EMBL/GenBank/DDBJ whole genome shotgun (WGS) entry which is preliminary data.</text>
</comment>
<organism evidence="3 4">
    <name type="scientific">Acanthosepion pharaonis</name>
    <name type="common">Pharaoh cuttlefish</name>
    <name type="synonym">Sepia pharaonis</name>
    <dbReference type="NCBI Taxonomy" id="158019"/>
    <lineage>
        <taxon>Eukaryota</taxon>
        <taxon>Metazoa</taxon>
        <taxon>Spiralia</taxon>
        <taxon>Lophotrochozoa</taxon>
        <taxon>Mollusca</taxon>
        <taxon>Cephalopoda</taxon>
        <taxon>Coleoidea</taxon>
        <taxon>Decapodiformes</taxon>
        <taxon>Sepiida</taxon>
        <taxon>Sepiina</taxon>
        <taxon>Sepiidae</taxon>
        <taxon>Acanthosepion</taxon>
    </lineage>
</organism>
<accession>A0A812BM55</accession>
<dbReference type="EMBL" id="CAHIKZ030000648">
    <property type="protein sequence ID" value="CAE1231360.1"/>
    <property type="molecule type" value="Genomic_DNA"/>
</dbReference>
<keyword evidence="1" id="KW-0812">Transmembrane</keyword>
<gene>
    <name evidence="3" type="ORF">SPHA_18076</name>
</gene>
<evidence type="ECO:0000313" key="3">
    <source>
        <dbReference type="EMBL" id="CAE1231360.1"/>
    </source>
</evidence>
<keyword evidence="1" id="KW-0472">Membrane</keyword>
<feature type="chain" id="PRO_5032380969" evidence="2">
    <location>
        <begin position="21"/>
        <end position="230"/>
    </location>
</feature>
<dbReference type="AlphaFoldDB" id="A0A812BM55"/>